<dbReference type="Proteomes" id="UP000663419">
    <property type="component" value="Chromosome 1"/>
</dbReference>
<name>A0A8A1LAS1_AJEC8</name>
<evidence type="ECO:0000313" key="1">
    <source>
        <dbReference type="EMBL" id="QSS49773.1"/>
    </source>
</evidence>
<organism evidence="1 2">
    <name type="scientific">Ajellomyces capsulatus (strain H88)</name>
    <name type="common">Darling's disease fungus</name>
    <name type="synonym">Histoplasma capsulatum</name>
    <dbReference type="NCBI Taxonomy" id="544711"/>
    <lineage>
        <taxon>Eukaryota</taxon>
        <taxon>Fungi</taxon>
        <taxon>Dikarya</taxon>
        <taxon>Ascomycota</taxon>
        <taxon>Pezizomycotina</taxon>
        <taxon>Eurotiomycetes</taxon>
        <taxon>Eurotiomycetidae</taxon>
        <taxon>Onygenales</taxon>
        <taxon>Ajellomycetaceae</taxon>
        <taxon>Histoplasma</taxon>
    </lineage>
</organism>
<sequence length="75" mass="8681">MHEYVVSLHLGVTCINFDLRIGRSRFLHILGCKSNSRAFEIPGKFPRTPNGQDVFTDSHWMGHPYSFGMNWNDQL</sequence>
<evidence type="ECO:0000313" key="2">
    <source>
        <dbReference type="Proteomes" id="UP000663419"/>
    </source>
</evidence>
<proteinExistence type="predicted"/>
<gene>
    <name evidence="1" type="ORF">I7I53_10216</name>
</gene>
<reference evidence="1" key="1">
    <citation type="submission" date="2021-01" db="EMBL/GenBank/DDBJ databases">
        <title>Chromosome-level genome assembly of a human fungal pathogen reveals clustering of transcriptionally co-regulated genes.</title>
        <authorList>
            <person name="Voorhies M."/>
            <person name="Cohen S."/>
            <person name="Shea T.P."/>
            <person name="Petrus S."/>
            <person name="Munoz J.F."/>
            <person name="Poplawski S."/>
            <person name="Goldman W.E."/>
            <person name="Michael T."/>
            <person name="Cuomo C.A."/>
            <person name="Sil A."/>
            <person name="Beyhan S."/>
        </authorList>
    </citation>
    <scope>NUCLEOTIDE SEQUENCE</scope>
    <source>
        <strain evidence="1">H88</strain>
    </source>
</reference>
<dbReference type="AlphaFoldDB" id="A0A8A1LAS1"/>
<dbReference type="EMBL" id="CP069102">
    <property type="protein sequence ID" value="QSS49773.1"/>
    <property type="molecule type" value="Genomic_DNA"/>
</dbReference>
<dbReference type="VEuPathDB" id="FungiDB:I7I53_10216"/>
<protein>
    <submittedName>
        <fullName evidence="1">Uncharacterized protein</fullName>
    </submittedName>
</protein>
<accession>A0A8A1LAS1</accession>